<keyword evidence="1" id="KW-1133">Transmembrane helix</keyword>
<feature type="transmembrane region" description="Helical" evidence="1">
    <location>
        <begin position="195"/>
        <end position="212"/>
    </location>
</feature>
<keyword evidence="3" id="KW-1185">Reference proteome</keyword>
<gene>
    <name evidence="2" type="ORF">psyc5s11_05030</name>
</gene>
<feature type="transmembrane region" description="Helical" evidence="1">
    <location>
        <begin position="367"/>
        <end position="388"/>
    </location>
</feature>
<proteinExistence type="predicted"/>
<dbReference type="EMBL" id="AP024849">
    <property type="protein sequence ID" value="BCZ44436.1"/>
    <property type="molecule type" value="Genomic_DNA"/>
</dbReference>
<feature type="transmembrane region" description="Helical" evidence="1">
    <location>
        <begin position="329"/>
        <end position="347"/>
    </location>
</feature>
<dbReference type="PANTHER" id="PTHR41771">
    <property type="entry name" value="MEMBRANE PROTEIN-RELATED"/>
    <property type="match status" value="1"/>
</dbReference>
<keyword evidence="1" id="KW-0472">Membrane</keyword>
<feature type="transmembrane region" description="Helical" evidence="1">
    <location>
        <begin position="34"/>
        <end position="53"/>
    </location>
</feature>
<dbReference type="PANTHER" id="PTHR41771:SF1">
    <property type="entry name" value="MEMBRANE PROTEIN"/>
    <property type="match status" value="1"/>
</dbReference>
<protein>
    <submittedName>
        <fullName evidence="2">Membrane protein</fullName>
    </submittedName>
</protein>
<keyword evidence="1" id="KW-0812">Transmembrane</keyword>
<feature type="transmembrane region" description="Helical" evidence="1">
    <location>
        <begin position="6"/>
        <end position="27"/>
    </location>
</feature>
<dbReference type="Pfam" id="PF07907">
    <property type="entry name" value="YibE_F"/>
    <property type="match status" value="1"/>
</dbReference>
<name>A0ABM7SXT9_9CLOT</name>
<feature type="transmembrane region" description="Helical" evidence="1">
    <location>
        <begin position="224"/>
        <end position="246"/>
    </location>
</feature>
<reference evidence="3" key="1">
    <citation type="submission" date="2021-07" db="EMBL/GenBank/DDBJ databases">
        <title>Complete genome sequencing of a Clostridium isolate.</title>
        <authorList>
            <person name="Ueki A."/>
            <person name="Tonouchi A."/>
        </authorList>
    </citation>
    <scope>NUCLEOTIDE SEQUENCE [LARGE SCALE GENOMIC DNA]</scope>
    <source>
        <strain evidence="3">C5S11</strain>
    </source>
</reference>
<accession>A0ABM7SXT9</accession>
<dbReference type="InterPro" id="IPR012507">
    <property type="entry name" value="YibE_F"/>
</dbReference>
<feature type="transmembrane region" description="Helical" evidence="1">
    <location>
        <begin position="266"/>
        <end position="285"/>
    </location>
</feature>
<dbReference type="Proteomes" id="UP000824633">
    <property type="component" value="Chromosome"/>
</dbReference>
<evidence type="ECO:0000313" key="2">
    <source>
        <dbReference type="EMBL" id="BCZ44436.1"/>
    </source>
</evidence>
<organism evidence="2 3">
    <name type="scientific">Clostridium gelidum</name>
    <dbReference type="NCBI Taxonomy" id="704125"/>
    <lineage>
        <taxon>Bacteria</taxon>
        <taxon>Bacillati</taxon>
        <taxon>Bacillota</taxon>
        <taxon>Clostridia</taxon>
        <taxon>Eubacteriales</taxon>
        <taxon>Clostridiaceae</taxon>
        <taxon>Clostridium</taxon>
    </lineage>
</organism>
<evidence type="ECO:0000256" key="1">
    <source>
        <dbReference type="SAM" id="Phobius"/>
    </source>
</evidence>
<sequence length="389" mass="43098">MPYLKIILNIQHILYYINCIFIVTRWLFINKFSLSRIMLTFLLLILVFIFSPFKVDKTNATFLDNKILCKALVENVTFSNPNQNSKIKVLVSEGKYKGKEFILDNTLVVNDSELALKPNDFVQISIQAGSNNKLNATIYNYPREKNILLLVAFFIALVIFIGGIKGFYAILSIAFNICIIYMLLLPGILSGYSPIKLTIICCLIISFFSLIIQNGLNKKTISCLIGALGGVIIAGIITFIMSNSLHISINYEEFLSLSKYSPNIKFDFQGILFSSIVVGALGANLDMSMSVATSMNEIKESNPSISKPLLIESGFNIGRDMIGTMSNTLILAYVGSSVVTLMVFLGHNVNFSYIISLQDISVEILRALAGSMGMILSVPLTVFARAYID</sequence>
<evidence type="ECO:0000313" key="3">
    <source>
        <dbReference type="Proteomes" id="UP000824633"/>
    </source>
</evidence>
<feature type="transmembrane region" description="Helical" evidence="1">
    <location>
        <begin position="147"/>
        <end position="164"/>
    </location>
</feature>